<keyword evidence="3" id="KW-1185">Reference proteome</keyword>
<dbReference type="PANTHER" id="PTHR31956">
    <property type="entry name" value="NON-SPECIFIC PHOSPHOLIPASE C4-RELATED"/>
    <property type="match status" value="1"/>
</dbReference>
<keyword evidence="1" id="KW-0378">Hydrolase</keyword>
<proteinExistence type="predicted"/>
<dbReference type="PANTHER" id="PTHR31956:SF1">
    <property type="entry name" value="NON-SPECIFIC PHOSPHOLIPASE C1"/>
    <property type="match status" value="1"/>
</dbReference>
<dbReference type="Proteomes" id="UP001521116">
    <property type="component" value="Unassembled WGS sequence"/>
</dbReference>
<name>A0ABR3SE73_9PEZI</name>
<dbReference type="Gene3D" id="3.40.720.10">
    <property type="entry name" value="Alkaline Phosphatase, subunit A"/>
    <property type="match status" value="1"/>
</dbReference>
<dbReference type="Pfam" id="PF04185">
    <property type="entry name" value="Phosphoesterase"/>
    <property type="match status" value="1"/>
</dbReference>
<gene>
    <name evidence="2" type="ORF">SLS56_010536</name>
</gene>
<dbReference type="CDD" id="cd16014">
    <property type="entry name" value="PLC"/>
    <property type="match status" value="1"/>
</dbReference>
<dbReference type="EMBL" id="JAJVDC020000206">
    <property type="protein sequence ID" value="KAL1618562.1"/>
    <property type="molecule type" value="Genomic_DNA"/>
</dbReference>
<protein>
    <recommendedName>
        <fullName evidence="4">Non-hemolytic phospholipase C</fullName>
    </recommendedName>
</protein>
<organism evidence="2 3">
    <name type="scientific">Neofusicoccum ribis</name>
    <dbReference type="NCBI Taxonomy" id="45134"/>
    <lineage>
        <taxon>Eukaryota</taxon>
        <taxon>Fungi</taxon>
        <taxon>Dikarya</taxon>
        <taxon>Ascomycota</taxon>
        <taxon>Pezizomycotina</taxon>
        <taxon>Dothideomycetes</taxon>
        <taxon>Dothideomycetes incertae sedis</taxon>
        <taxon>Botryosphaeriales</taxon>
        <taxon>Botryosphaeriaceae</taxon>
        <taxon>Neofusicoccum</taxon>
    </lineage>
</organism>
<dbReference type="InterPro" id="IPR007312">
    <property type="entry name" value="Phosphoesterase"/>
</dbReference>
<dbReference type="InterPro" id="IPR017850">
    <property type="entry name" value="Alkaline_phosphatase_core_sf"/>
</dbReference>
<evidence type="ECO:0000256" key="1">
    <source>
        <dbReference type="ARBA" id="ARBA00022801"/>
    </source>
</evidence>
<evidence type="ECO:0000313" key="2">
    <source>
        <dbReference type="EMBL" id="KAL1618562.1"/>
    </source>
</evidence>
<reference evidence="2 3" key="1">
    <citation type="submission" date="2024-02" db="EMBL/GenBank/DDBJ databases">
        <title>De novo assembly and annotation of 12 fungi associated with fruit tree decline syndrome in Ontario, Canada.</title>
        <authorList>
            <person name="Sulman M."/>
            <person name="Ellouze W."/>
            <person name="Ilyukhin E."/>
        </authorList>
    </citation>
    <scope>NUCLEOTIDE SEQUENCE [LARGE SCALE GENOMIC DNA]</scope>
    <source>
        <strain evidence="2 3">M1-105</strain>
    </source>
</reference>
<evidence type="ECO:0000313" key="3">
    <source>
        <dbReference type="Proteomes" id="UP001521116"/>
    </source>
</evidence>
<sequence>MAGVNPGNRSVWQQHVNSTLTNATDQLLPWHLNYLGGDWVDATQCMVAGDNGWNDNHAALNGDLNDKWALNNTPWSWGYFKRADIPVHFAIAEGWTIGDMYQESVIASTNPNRVQWISGSINAPGSPQTPDQGGLTIDNNETPGCEGPNLNCYPLKWKTAPEVYDEAGVSWQVYQDTDNLDDNPLAWFSQFQTASPNSSLGSRGCRTFYADAAAGTLPMVSYIIGPAELSEHPPYQPKDGAWLQQQVVNAVVNSPKYNSTALIVSCDETGGFGDHVVPYHSPKGTSGEWIKDPYGEFGDVYTGPGFRVPFYIISPWTRGGHVFTEHADHVSQLLFLDRWLTAKHHPDTGAWNGYAVCEATFGAARPPVPYASQTAPRAEKGFKRVRGALTEGRWLVVERGAWALANGGEGVRVEGAEVGGGGGGGGGGV</sequence>
<evidence type="ECO:0008006" key="4">
    <source>
        <dbReference type="Google" id="ProtNLM"/>
    </source>
</evidence>
<comment type="caution">
    <text evidence="2">The sequence shown here is derived from an EMBL/GenBank/DDBJ whole genome shotgun (WGS) entry which is preliminary data.</text>
</comment>
<accession>A0ABR3SE73</accession>